<name>A0AAE1CS51_9GAST</name>
<sequence>MIPSAANSILSSAGTCDLLKSAKAPFELVKREYQPGEPRFLQRSRFLSGHHNHSGAWVEGHSDVPSLYQLITRPKYSFDSDDLYTPTQQRSPDHFQGRHRTVM</sequence>
<evidence type="ECO:0000313" key="2">
    <source>
        <dbReference type="EMBL" id="KAK3731932.1"/>
    </source>
</evidence>
<keyword evidence="3" id="KW-1185">Reference proteome</keyword>
<evidence type="ECO:0000256" key="1">
    <source>
        <dbReference type="SAM" id="MobiDB-lite"/>
    </source>
</evidence>
<proteinExistence type="predicted"/>
<feature type="region of interest" description="Disordered" evidence="1">
    <location>
        <begin position="78"/>
        <end position="103"/>
    </location>
</feature>
<dbReference type="AlphaFoldDB" id="A0AAE1CS51"/>
<dbReference type="Proteomes" id="UP001283361">
    <property type="component" value="Unassembled WGS sequence"/>
</dbReference>
<organism evidence="2 3">
    <name type="scientific">Elysia crispata</name>
    <name type="common">lettuce slug</name>
    <dbReference type="NCBI Taxonomy" id="231223"/>
    <lineage>
        <taxon>Eukaryota</taxon>
        <taxon>Metazoa</taxon>
        <taxon>Spiralia</taxon>
        <taxon>Lophotrochozoa</taxon>
        <taxon>Mollusca</taxon>
        <taxon>Gastropoda</taxon>
        <taxon>Heterobranchia</taxon>
        <taxon>Euthyneura</taxon>
        <taxon>Panpulmonata</taxon>
        <taxon>Sacoglossa</taxon>
        <taxon>Placobranchoidea</taxon>
        <taxon>Plakobranchidae</taxon>
        <taxon>Elysia</taxon>
    </lineage>
</organism>
<reference evidence="2" key="1">
    <citation type="journal article" date="2023" name="G3 (Bethesda)">
        <title>A reference genome for the long-term kleptoplast-retaining sea slug Elysia crispata morphotype clarki.</title>
        <authorList>
            <person name="Eastman K.E."/>
            <person name="Pendleton A.L."/>
            <person name="Shaikh M.A."/>
            <person name="Suttiyut T."/>
            <person name="Ogas R."/>
            <person name="Tomko P."/>
            <person name="Gavelis G."/>
            <person name="Widhalm J.R."/>
            <person name="Wisecaver J.H."/>
        </authorList>
    </citation>
    <scope>NUCLEOTIDE SEQUENCE</scope>
    <source>
        <strain evidence="2">ECLA1</strain>
    </source>
</reference>
<gene>
    <name evidence="2" type="ORF">RRG08_044991</name>
</gene>
<evidence type="ECO:0000313" key="3">
    <source>
        <dbReference type="Proteomes" id="UP001283361"/>
    </source>
</evidence>
<protein>
    <submittedName>
        <fullName evidence="2">Uncharacterized protein</fullName>
    </submittedName>
</protein>
<comment type="caution">
    <text evidence="2">The sequence shown here is derived from an EMBL/GenBank/DDBJ whole genome shotgun (WGS) entry which is preliminary data.</text>
</comment>
<accession>A0AAE1CS51</accession>
<dbReference type="EMBL" id="JAWDGP010006982">
    <property type="protein sequence ID" value="KAK3731932.1"/>
    <property type="molecule type" value="Genomic_DNA"/>
</dbReference>